<dbReference type="AlphaFoldDB" id="A0A1I0FBZ2"/>
<proteinExistence type="predicted"/>
<organism evidence="1 2">
    <name type="scientific">Thorsellia anophelis DSM 18579</name>
    <dbReference type="NCBI Taxonomy" id="1123402"/>
    <lineage>
        <taxon>Bacteria</taxon>
        <taxon>Pseudomonadati</taxon>
        <taxon>Pseudomonadota</taxon>
        <taxon>Gammaproteobacteria</taxon>
        <taxon>Enterobacterales</taxon>
        <taxon>Thorselliaceae</taxon>
        <taxon>Thorsellia</taxon>
    </lineage>
</organism>
<name>A0A1I0FBZ2_9GAMM</name>
<dbReference type="STRING" id="1123402.SAMN02583745_02714"/>
<dbReference type="EMBL" id="FOHV01000039">
    <property type="protein sequence ID" value="SET55758.1"/>
    <property type="molecule type" value="Genomic_DNA"/>
</dbReference>
<protein>
    <submittedName>
        <fullName evidence="1">Uncharacterized protein</fullName>
    </submittedName>
</protein>
<dbReference type="Proteomes" id="UP000242642">
    <property type="component" value="Unassembled WGS sequence"/>
</dbReference>
<accession>A0A1I0FBZ2</accession>
<evidence type="ECO:0000313" key="1">
    <source>
        <dbReference type="EMBL" id="SET55758.1"/>
    </source>
</evidence>
<gene>
    <name evidence="1" type="ORF">SAMN02583745_02714</name>
</gene>
<reference evidence="2" key="1">
    <citation type="submission" date="2016-10" db="EMBL/GenBank/DDBJ databases">
        <authorList>
            <person name="Varghese N."/>
            <person name="Submissions S."/>
        </authorList>
    </citation>
    <scope>NUCLEOTIDE SEQUENCE [LARGE SCALE GENOMIC DNA]</scope>
    <source>
        <strain evidence="2">DSM 18579</strain>
    </source>
</reference>
<keyword evidence="2" id="KW-1185">Reference proteome</keyword>
<evidence type="ECO:0000313" key="2">
    <source>
        <dbReference type="Proteomes" id="UP000242642"/>
    </source>
</evidence>
<sequence length="212" mass="25276">MDVIHIPIIYEQTDKMIPKMITNTSFIPLDFAYPDSPLEYAFRYDGYFKSLILNDAFAVSHIQEDLSNIIPHEVIESFIMNRDATTIVRFEAFESFNLDLYVQDDVDYTKSKYQYFYPKHFNLIHKIDYKNKQPHAELINSKTNQKYLINHDEFEKKFNEANEFPLNEGFIDQQSFQFFEEKETLCVHAEAVFYDHNLSKNRPFIFEQCLDG</sequence>